<dbReference type="PATRIC" id="fig|665004.4.peg.1004"/>
<accession>A0A147KM59</accession>
<dbReference type="STRING" id="665004.AC529_02360"/>
<keyword evidence="4" id="KW-0788">Thiol protease</keyword>
<keyword evidence="3" id="KW-0378">Hydrolase</keyword>
<dbReference type="PROSITE" id="PS51935">
    <property type="entry name" value="NLPC_P60"/>
    <property type="match status" value="1"/>
</dbReference>
<comment type="similarity">
    <text evidence="1">Belongs to the peptidase C40 family.</text>
</comment>
<dbReference type="Gene3D" id="3.90.1720.10">
    <property type="entry name" value="endopeptidase domain like (from Nostoc punctiforme)"/>
    <property type="match status" value="1"/>
</dbReference>
<keyword evidence="2" id="KW-0645">Protease</keyword>
<dbReference type="PANTHER" id="PTHR47053:SF1">
    <property type="entry name" value="MUREIN DD-ENDOPEPTIDASE MEPH-RELATED"/>
    <property type="match status" value="1"/>
</dbReference>
<protein>
    <recommendedName>
        <fullName evidence="5">NlpC/P60 domain-containing protein</fullName>
    </recommendedName>
</protein>
<dbReference type="InterPro" id="IPR000064">
    <property type="entry name" value="NLP_P60_dom"/>
</dbReference>
<dbReference type="Pfam" id="PF00877">
    <property type="entry name" value="NLPC_P60"/>
    <property type="match status" value="1"/>
</dbReference>
<evidence type="ECO:0000256" key="1">
    <source>
        <dbReference type="ARBA" id="ARBA00007074"/>
    </source>
</evidence>
<dbReference type="AlphaFoldDB" id="A0A147KM59"/>
<sequence>MKALRHAESKIGAPYRWGAAGPSAFDCSGLVQWSFRQAGVTLKRTTTDQVTQGSPVSRSQLRPGDLVFFYSGPSHVGIYAGDNKMIHAPRPGKNVQIVDLSRYYDQHFHSARRIS</sequence>
<name>A0A147KM59_THECS</name>
<feature type="domain" description="NlpC/P60" evidence="5">
    <location>
        <begin position="1"/>
        <end position="115"/>
    </location>
</feature>
<dbReference type="Proteomes" id="UP000074382">
    <property type="component" value="Unassembled WGS sequence"/>
</dbReference>
<evidence type="ECO:0000256" key="4">
    <source>
        <dbReference type="ARBA" id="ARBA00022807"/>
    </source>
</evidence>
<dbReference type="GO" id="GO:0008234">
    <property type="term" value="F:cysteine-type peptidase activity"/>
    <property type="evidence" value="ECO:0007669"/>
    <property type="project" value="UniProtKB-KW"/>
</dbReference>
<proteinExistence type="inferred from homology"/>
<comment type="caution">
    <text evidence="6">The sequence shown here is derived from an EMBL/GenBank/DDBJ whole genome shotgun (WGS) entry which is preliminary data.</text>
</comment>
<evidence type="ECO:0000259" key="5">
    <source>
        <dbReference type="PROSITE" id="PS51935"/>
    </source>
</evidence>
<evidence type="ECO:0000313" key="6">
    <source>
        <dbReference type="EMBL" id="KUP98339.1"/>
    </source>
</evidence>
<dbReference type="PANTHER" id="PTHR47053">
    <property type="entry name" value="MUREIN DD-ENDOPEPTIDASE MEPH-RELATED"/>
    <property type="match status" value="1"/>
</dbReference>
<dbReference type="SUPFAM" id="SSF54001">
    <property type="entry name" value="Cysteine proteinases"/>
    <property type="match status" value="1"/>
</dbReference>
<dbReference type="EMBL" id="LGEM01000012">
    <property type="protein sequence ID" value="KUP98339.1"/>
    <property type="molecule type" value="Genomic_DNA"/>
</dbReference>
<dbReference type="GO" id="GO:0006508">
    <property type="term" value="P:proteolysis"/>
    <property type="evidence" value="ECO:0007669"/>
    <property type="project" value="UniProtKB-KW"/>
</dbReference>
<gene>
    <name evidence="6" type="ORF">AC529_02360</name>
</gene>
<keyword evidence="7" id="KW-1185">Reference proteome</keyword>
<dbReference type="InterPro" id="IPR051202">
    <property type="entry name" value="Peptidase_C40"/>
</dbReference>
<reference evidence="7" key="1">
    <citation type="journal article" date="2017" name="Acta Aliment.">
        <title>Plant polysaccharide degrading enzyme system of Thermpbifida cellulosilytica TB100 revealed by de novo genome project data.</title>
        <authorList>
            <person name="Toth A."/>
            <person name="Baka E."/>
            <person name="Luzics S."/>
            <person name="Bata-Vidacs I."/>
            <person name="Nagy I."/>
            <person name="Balint B."/>
            <person name="Herceg R."/>
            <person name="Olasz F."/>
            <person name="Wilk T."/>
            <person name="Nagy T."/>
            <person name="Kriszt B."/>
            <person name="Nagy I."/>
            <person name="Kukolya J."/>
        </authorList>
    </citation>
    <scope>NUCLEOTIDE SEQUENCE [LARGE SCALE GENOMIC DNA]</scope>
    <source>
        <strain evidence="7">TB100</strain>
    </source>
</reference>
<evidence type="ECO:0000313" key="7">
    <source>
        <dbReference type="Proteomes" id="UP000074382"/>
    </source>
</evidence>
<evidence type="ECO:0000256" key="3">
    <source>
        <dbReference type="ARBA" id="ARBA00022801"/>
    </source>
</evidence>
<organism evidence="6 7">
    <name type="scientific">Thermobifida cellulosilytica TB100</name>
    <dbReference type="NCBI Taxonomy" id="665004"/>
    <lineage>
        <taxon>Bacteria</taxon>
        <taxon>Bacillati</taxon>
        <taxon>Actinomycetota</taxon>
        <taxon>Actinomycetes</taxon>
        <taxon>Streptosporangiales</taxon>
        <taxon>Nocardiopsidaceae</taxon>
        <taxon>Thermobifida</taxon>
    </lineage>
</organism>
<evidence type="ECO:0000256" key="2">
    <source>
        <dbReference type="ARBA" id="ARBA00022670"/>
    </source>
</evidence>
<dbReference type="InterPro" id="IPR038765">
    <property type="entry name" value="Papain-like_cys_pep_sf"/>
</dbReference>